<dbReference type="STRING" id="471855.Shel_17020"/>
<dbReference type="Proteomes" id="UP000002026">
    <property type="component" value="Chromosome"/>
</dbReference>
<keyword evidence="5" id="KW-1185">Reference proteome</keyword>
<dbReference type="InterPro" id="IPR017853">
    <property type="entry name" value="GH"/>
</dbReference>
<dbReference type="HOGENOM" id="CLU_006462_6_4_11"/>
<sequence length="727" mass="79488">MAGFEQLKWSVAHDPCSARFRLPQGALPLGASVRIVLRVDENARQAVRKASLLTGEYDGRAQRLVWCEQSMDACGEGYSAVFEPTPNLHVAYYAFAIYTADDLLLYYVPRADGRATFGELVRPGTDGEWTEDGWRPASVSDGADASFGVPDALGGFQVTVFDPAFTTPDWFAGSVMYQAFPDRFARGRGGVREEGVHSHEALGRPVHLHASWDDPVEWDDVENPDGIAAYDPVDFHGGTLEGIAEKLSYLASLGVETLYLNPVFEARSNHRYDTADYLAIDPLLGTAEDFERLVDAAREQGISIMLDAVLSHTGNDSRYFDAADVYDEPGAAQGPSSRFYSWYDFTPTESGVPYRCWWGHPTLPEVNEHDPSWQSFMLGGHGQQGVLPHWLTRGARGYRLDVADELPDDVLELIRTCVKRTDPEAVVLGEVWEDATTKTSYGSPRTYAFGRSLDCVMNYPMRNALLGFALGSVDALQLATFLKLQQANYPAAMHRCLMNLLSSHDVERVRSVLALGRSLKDEDRAGQLRLTNAITPDQDRKGARLQRLVAALLYAIPGVPCLYYGDESGLQGGGDPFCRQTMPWGDASRAGRSDCGEDLTRFYQDLGQVRKGSPVLRAGQTAYAAPASDVLCVLRWDDRNGETVLAVANQDEADRPAVVDLAKLDVPLPCALSKTVMTEAVACPVLFDSEAKARPCAPTANLCDGIVHAQAPALSTVIFRIPAGGAQ</sequence>
<dbReference type="GO" id="GO:0005975">
    <property type="term" value="P:carbohydrate metabolic process"/>
    <property type="evidence" value="ECO:0007669"/>
    <property type="project" value="InterPro"/>
</dbReference>
<accession>C7N736</accession>
<dbReference type="Gene3D" id="3.20.20.80">
    <property type="entry name" value="Glycosidases"/>
    <property type="match status" value="1"/>
</dbReference>
<dbReference type="SUPFAM" id="SSF51445">
    <property type="entry name" value="(Trans)glycosidases"/>
    <property type="match status" value="1"/>
</dbReference>
<dbReference type="Pfam" id="PF00128">
    <property type="entry name" value="Alpha-amylase"/>
    <property type="match status" value="1"/>
</dbReference>
<dbReference type="SMART" id="SM00642">
    <property type="entry name" value="Aamy"/>
    <property type="match status" value="1"/>
</dbReference>
<name>C7N736_SLAHD</name>
<dbReference type="GO" id="GO:0016798">
    <property type="term" value="F:hydrolase activity, acting on glycosyl bonds"/>
    <property type="evidence" value="ECO:0007669"/>
    <property type="project" value="UniProtKB-KW"/>
</dbReference>
<keyword evidence="2 4" id="KW-0326">Glycosidase</keyword>
<proteinExistence type="predicted"/>
<dbReference type="Gene3D" id="3.90.400.10">
    <property type="entry name" value="Oligo-1,6-glucosidase, Domain 2"/>
    <property type="match status" value="1"/>
</dbReference>
<dbReference type="AlphaFoldDB" id="C7N736"/>
<evidence type="ECO:0000256" key="2">
    <source>
        <dbReference type="ARBA" id="ARBA00023295"/>
    </source>
</evidence>
<evidence type="ECO:0000313" key="4">
    <source>
        <dbReference type="EMBL" id="ACV22721.1"/>
    </source>
</evidence>
<keyword evidence="1" id="KW-0378">Hydrolase</keyword>
<dbReference type="eggNOG" id="COG0366">
    <property type="taxonomic scope" value="Bacteria"/>
</dbReference>
<protein>
    <submittedName>
        <fullName evidence="4">Glycosidase</fullName>
    </submittedName>
</protein>
<evidence type="ECO:0000313" key="5">
    <source>
        <dbReference type="Proteomes" id="UP000002026"/>
    </source>
</evidence>
<dbReference type="InterPro" id="IPR045857">
    <property type="entry name" value="O16G_dom_2"/>
</dbReference>
<gene>
    <name evidence="4" type="ordered locus">Shel_17020</name>
</gene>
<reference evidence="4 5" key="1">
    <citation type="journal article" date="2009" name="Stand. Genomic Sci.">
        <title>Complete genome sequence of Slackia heliotrinireducens type strain (RHS 1).</title>
        <authorList>
            <person name="Pukall R."/>
            <person name="Lapidus A."/>
            <person name="Nolan M."/>
            <person name="Copeland A."/>
            <person name="Glavina Del Rio T."/>
            <person name="Lucas S."/>
            <person name="Chen F."/>
            <person name="Tice H."/>
            <person name="Cheng J.F."/>
            <person name="Chertkov O."/>
            <person name="Bruce D."/>
            <person name="Goodwin L."/>
            <person name="Kuske C."/>
            <person name="Brettin T."/>
            <person name="Detter J.C."/>
            <person name="Han C."/>
            <person name="Pitluck S."/>
            <person name="Pati A."/>
            <person name="Mavrommatis K."/>
            <person name="Ivanova N."/>
            <person name="Ovchinnikova G."/>
            <person name="Chen A."/>
            <person name="Palaniappan K."/>
            <person name="Schneider S."/>
            <person name="Rohde M."/>
            <person name="Chain P."/>
            <person name="D'haeseleer P."/>
            <person name="Goker M."/>
            <person name="Bristow J."/>
            <person name="Eisen J.A."/>
            <person name="Markowitz V."/>
            <person name="Kyrpides N.C."/>
            <person name="Klenk H.P."/>
            <person name="Hugenholtz P."/>
        </authorList>
    </citation>
    <scope>NUCLEOTIDE SEQUENCE [LARGE SCALE GENOMIC DNA]</scope>
    <source>
        <strain evidence="5">ATCC 29202 / DSM 20476 / NCTC 11029 / RHS 1</strain>
    </source>
</reference>
<evidence type="ECO:0000259" key="3">
    <source>
        <dbReference type="SMART" id="SM00642"/>
    </source>
</evidence>
<dbReference type="PANTHER" id="PTHR10357">
    <property type="entry name" value="ALPHA-AMYLASE FAMILY MEMBER"/>
    <property type="match status" value="1"/>
</dbReference>
<feature type="domain" description="Glycosyl hydrolase family 13 catalytic" evidence="3">
    <location>
        <begin position="178"/>
        <end position="610"/>
    </location>
</feature>
<organism evidence="4 5">
    <name type="scientific">Slackia heliotrinireducens (strain ATCC 29202 / DSM 20476 / NCTC 11029 / RHS 1)</name>
    <name type="common">Peptococcus heliotrinreducens</name>
    <dbReference type="NCBI Taxonomy" id="471855"/>
    <lineage>
        <taxon>Bacteria</taxon>
        <taxon>Bacillati</taxon>
        <taxon>Actinomycetota</taxon>
        <taxon>Coriobacteriia</taxon>
        <taxon>Eggerthellales</taxon>
        <taxon>Eggerthellaceae</taxon>
        <taxon>Slackia</taxon>
    </lineage>
</organism>
<evidence type="ECO:0000256" key="1">
    <source>
        <dbReference type="ARBA" id="ARBA00022801"/>
    </source>
</evidence>
<dbReference type="CAZy" id="GH13">
    <property type="family name" value="Glycoside Hydrolase Family 13"/>
</dbReference>
<dbReference type="KEGG" id="shi:Shel_17020"/>
<dbReference type="CDD" id="cd11338">
    <property type="entry name" value="AmyAc_CMD"/>
    <property type="match status" value="1"/>
</dbReference>
<dbReference type="InterPro" id="IPR006047">
    <property type="entry name" value="GH13_cat_dom"/>
</dbReference>
<dbReference type="EMBL" id="CP001684">
    <property type="protein sequence ID" value="ACV22721.1"/>
    <property type="molecule type" value="Genomic_DNA"/>
</dbReference>
<dbReference type="RefSeq" id="WP_012798823.1">
    <property type="nucleotide sequence ID" value="NC_013165.1"/>
</dbReference>
<dbReference type="PANTHER" id="PTHR10357:SF210">
    <property type="entry name" value="MALTODEXTRIN GLUCOSIDASE"/>
    <property type="match status" value="1"/>
</dbReference>